<feature type="region of interest" description="Disordered" evidence="1">
    <location>
        <begin position="103"/>
        <end position="164"/>
    </location>
</feature>
<feature type="compositionally biased region" description="Basic residues" evidence="1">
    <location>
        <begin position="140"/>
        <end position="153"/>
    </location>
</feature>
<dbReference type="EMBL" id="BNDX01000007">
    <property type="protein sequence ID" value="GHI29756.1"/>
    <property type="molecule type" value="Genomic_DNA"/>
</dbReference>
<dbReference type="SUPFAM" id="SSF55136">
    <property type="entry name" value="Probable bacterial effector-binding domain"/>
    <property type="match status" value="1"/>
</dbReference>
<dbReference type="SUPFAM" id="SSF46955">
    <property type="entry name" value="Putative DNA-binding domain"/>
    <property type="match status" value="1"/>
</dbReference>
<name>A0ABQ3PXJ1_9ACTN</name>
<dbReference type="InterPro" id="IPR009061">
    <property type="entry name" value="DNA-bd_dom_put_sf"/>
</dbReference>
<dbReference type="RefSeq" id="WP_226534815.1">
    <property type="nucleotide sequence ID" value="NZ_BMTC01000004.1"/>
</dbReference>
<feature type="compositionally biased region" description="Basic residues" evidence="1">
    <location>
        <begin position="117"/>
        <end position="132"/>
    </location>
</feature>
<comment type="caution">
    <text evidence="3">The sequence shown here is derived from an EMBL/GenBank/DDBJ whole genome shotgun (WGS) entry which is preliminary data.</text>
</comment>
<accession>A0ABQ3PXJ1</accession>
<dbReference type="InterPro" id="IPR000551">
    <property type="entry name" value="MerR-type_HTH_dom"/>
</dbReference>
<feature type="region of interest" description="Disordered" evidence="1">
    <location>
        <begin position="301"/>
        <end position="331"/>
    </location>
</feature>
<dbReference type="Proteomes" id="UP001052655">
    <property type="component" value="Unassembled WGS sequence"/>
</dbReference>
<proteinExistence type="predicted"/>
<evidence type="ECO:0000259" key="2">
    <source>
        <dbReference type="PROSITE" id="PS50937"/>
    </source>
</evidence>
<protein>
    <recommendedName>
        <fullName evidence="2">HTH merR-type domain-containing protein</fullName>
    </recommendedName>
</protein>
<keyword evidence="4" id="KW-1185">Reference proteome</keyword>
<feature type="region of interest" description="Disordered" evidence="1">
    <location>
        <begin position="233"/>
        <end position="286"/>
    </location>
</feature>
<reference evidence="3" key="1">
    <citation type="submission" date="2024-05" db="EMBL/GenBank/DDBJ databases">
        <title>Whole genome shotgun sequence of Streptomyces daghestanicus NBRC 12762.</title>
        <authorList>
            <person name="Komaki H."/>
            <person name="Tamura T."/>
        </authorList>
    </citation>
    <scope>NUCLEOTIDE SEQUENCE</scope>
    <source>
        <strain evidence="3">NBRC 12762</strain>
    </source>
</reference>
<evidence type="ECO:0000313" key="4">
    <source>
        <dbReference type="Proteomes" id="UP001052655"/>
    </source>
</evidence>
<feature type="domain" description="HTH merR-type" evidence="2">
    <location>
        <begin position="1"/>
        <end position="40"/>
    </location>
</feature>
<feature type="compositionally biased region" description="Basic and acidic residues" evidence="1">
    <location>
        <begin position="316"/>
        <end position="331"/>
    </location>
</feature>
<evidence type="ECO:0000256" key="1">
    <source>
        <dbReference type="SAM" id="MobiDB-lite"/>
    </source>
</evidence>
<dbReference type="InterPro" id="IPR029442">
    <property type="entry name" value="GyrI-like"/>
</dbReference>
<organism evidence="3 4">
    <name type="scientific">Streptomyces daghestanicus</name>
    <dbReference type="NCBI Taxonomy" id="66885"/>
    <lineage>
        <taxon>Bacteria</taxon>
        <taxon>Bacillati</taxon>
        <taxon>Actinomycetota</taxon>
        <taxon>Actinomycetes</taxon>
        <taxon>Kitasatosporales</taxon>
        <taxon>Streptomycetaceae</taxon>
        <taxon>Streptomyces</taxon>
    </lineage>
</organism>
<dbReference type="Gene3D" id="1.10.1660.10">
    <property type="match status" value="1"/>
</dbReference>
<dbReference type="InterPro" id="IPR011256">
    <property type="entry name" value="Reg_factor_effector_dom_sf"/>
</dbReference>
<gene>
    <name evidence="3" type="ORF">Sdagh_14860</name>
</gene>
<dbReference type="PROSITE" id="PS50937">
    <property type="entry name" value="HTH_MERR_2"/>
    <property type="match status" value="1"/>
</dbReference>
<evidence type="ECO:0000313" key="3">
    <source>
        <dbReference type="EMBL" id="GHI29756.1"/>
    </source>
</evidence>
<dbReference type="Gene3D" id="3.20.80.10">
    <property type="entry name" value="Regulatory factor, effector binding domain"/>
    <property type="match status" value="1"/>
</dbReference>
<feature type="region of interest" description="Disordered" evidence="1">
    <location>
        <begin position="397"/>
        <end position="419"/>
    </location>
</feature>
<sequence length="419" mass="44947">MDPASGYRYYDPGQIPSAQVTSRLRELDVPLADVRRILPTPGPTVRAHLVGEHLQRLQDQLSRTQAAVASLRRPLRPEPAGAAVELRHVPARHVAAVRGTAPTRGAVPVHGHDGRAGRRHRRTHGPRGRPLRQRAVQRGPRGRARVRPGRRARAVPGARAHGTDLPPAELAITVHPGPHDTTDVTYGELGRRAAGHALAVTGPVRETYLVGPRDTPAAEEWRTEIGWPVFRVADAGPRPDRARHGPAGTRGRVGRPPPADRTTASDRAGRRAFPVNSGAYVSGPLAHERGPVAQAERLLAGPGRQLTGVGEGGLAADRDMRRDRRVSGDQRDGAAVLVTRPPPHPACLQTATDQGGAWPGELPCLRRGVRATAEIWFTNADADQHAVAHYGETGTVATEWNRGPAGSDVAPDQPETARR</sequence>
<dbReference type="Pfam" id="PF06445">
    <property type="entry name" value="GyrI-like"/>
    <property type="match status" value="1"/>
</dbReference>